<dbReference type="AlphaFoldDB" id="A0AAV1SQ39"/>
<keyword evidence="2" id="KW-1185">Reference proteome</keyword>
<evidence type="ECO:0000313" key="2">
    <source>
        <dbReference type="Proteomes" id="UP001314170"/>
    </source>
</evidence>
<dbReference type="Proteomes" id="UP001314170">
    <property type="component" value="Unassembled WGS sequence"/>
</dbReference>
<dbReference type="EMBL" id="CAWUPB010001194">
    <property type="protein sequence ID" value="CAK7354348.1"/>
    <property type="molecule type" value="Genomic_DNA"/>
</dbReference>
<accession>A0AAV1SQ39</accession>
<organism evidence="1 2">
    <name type="scientific">Dovyalis caffra</name>
    <dbReference type="NCBI Taxonomy" id="77055"/>
    <lineage>
        <taxon>Eukaryota</taxon>
        <taxon>Viridiplantae</taxon>
        <taxon>Streptophyta</taxon>
        <taxon>Embryophyta</taxon>
        <taxon>Tracheophyta</taxon>
        <taxon>Spermatophyta</taxon>
        <taxon>Magnoliopsida</taxon>
        <taxon>eudicotyledons</taxon>
        <taxon>Gunneridae</taxon>
        <taxon>Pentapetalae</taxon>
        <taxon>rosids</taxon>
        <taxon>fabids</taxon>
        <taxon>Malpighiales</taxon>
        <taxon>Salicaceae</taxon>
        <taxon>Flacourtieae</taxon>
        <taxon>Dovyalis</taxon>
    </lineage>
</organism>
<sequence>METNYCVALGHLSKLLAGIIRVDRALDSPNAAQGDLISISRSLLFCSESGRRRWLSRQILTDFE</sequence>
<protein>
    <submittedName>
        <fullName evidence="1">Uncharacterized protein</fullName>
    </submittedName>
</protein>
<evidence type="ECO:0000313" key="1">
    <source>
        <dbReference type="EMBL" id="CAK7354348.1"/>
    </source>
</evidence>
<proteinExistence type="predicted"/>
<comment type="caution">
    <text evidence="1">The sequence shown here is derived from an EMBL/GenBank/DDBJ whole genome shotgun (WGS) entry which is preliminary data.</text>
</comment>
<reference evidence="1 2" key="1">
    <citation type="submission" date="2024-01" db="EMBL/GenBank/DDBJ databases">
        <authorList>
            <person name="Waweru B."/>
        </authorList>
    </citation>
    <scope>NUCLEOTIDE SEQUENCE [LARGE SCALE GENOMIC DNA]</scope>
</reference>
<gene>
    <name evidence="1" type="ORF">DCAF_LOCUS25190</name>
</gene>
<name>A0AAV1SQ39_9ROSI</name>